<dbReference type="EMBL" id="BARS01049806">
    <property type="protein sequence ID" value="GAG36934.1"/>
    <property type="molecule type" value="Genomic_DNA"/>
</dbReference>
<evidence type="ECO:0000313" key="1">
    <source>
        <dbReference type="EMBL" id="GAG36934.1"/>
    </source>
</evidence>
<accession>X0X172</accession>
<reference evidence="1" key="1">
    <citation type="journal article" date="2014" name="Front. Microbiol.">
        <title>High frequency of phylogenetically diverse reductive dehalogenase-homologous genes in deep subseafloor sedimentary metagenomes.</title>
        <authorList>
            <person name="Kawai M."/>
            <person name="Futagami T."/>
            <person name="Toyoda A."/>
            <person name="Takaki Y."/>
            <person name="Nishi S."/>
            <person name="Hori S."/>
            <person name="Arai W."/>
            <person name="Tsubouchi T."/>
            <person name="Morono Y."/>
            <person name="Uchiyama I."/>
            <person name="Ito T."/>
            <person name="Fujiyama A."/>
            <person name="Inagaki F."/>
            <person name="Takami H."/>
        </authorList>
    </citation>
    <scope>NUCLEOTIDE SEQUENCE</scope>
    <source>
        <strain evidence="1">Expedition CK06-06</strain>
    </source>
</reference>
<comment type="caution">
    <text evidence="1">The sequence shown here is derived from an EMBL/GenBank/DDBJ whole genome shotgun (WGS) entry which is preliminary data.</text>
</comment>
<sequence>ELDKLLRLGSRGVKHLLEMQQKALRKRLR</sequence>
<proteinExistence type="predicted"/>
<dbReference type="AlphaFoldDB" id="X0X172"/>
<gene>
    <name evidence="1" type="ORF">S01H1_74442</name>
</gene>
<name>X0X172_9ZZZZ</name>
<feature type="non-terminal residue" evidence="1">
    <location>
        <position position="1"/>
    </location>
</feature>
<protein>
    <submittedName>
        <fullName evidence="1">Uncharacterized protein</fullName>
    </submittedName>
</protein>
<organism evidence="1">
    <name type="scientific">marine sediment metagenome</name>
    <dbReference type="NCBI Taxonomy" id="412755"/>
    <lineage>
        <taxon>unclassified sequences</taxon>
        <taxon>metagenomes</taxon>
        <taxon>ecological metagenomes</taxon>
    </lineage>
</organism>